<reference evidence="1" key="1">
    <citation type="submission" date="2014-11" db="EMBL/GenBank/DDBJ databases">
        <authorList>
            <person name="Amaro Gonzalez C."/>
        </authorList>
    </citation>
    <scope>NUCLEOTIDE SEQUENCE</scope>
</reference>
<evidence type="ECO:0000313" key="1">
    <source>
        <dbReference type="EMBL" id="JAH70338.1"/>
    </source>
</evidence>
<name>A0A0E9UZE5_ANGAN</name>
<proteinExistence type="predicted"/>
<reference evidence="1" key="2">
    <citation type="journal article" date="2015" name="Fish Shellfish Immunol.">
        <title>Early steps in the European eel (Anguilla anguilla)-Vibrio vulnificus interaction in the gills: Role of the RtxA13 toxin.</title>
        <authorList>
            <person name="Callol A."/>
            <person name="Pajuelo D."/>
            <person name="Ebbesson L."/>
            <person name="Teles M."/>
            <person name="MacKenzie S."/>
            <person name="Amaro C."/>
        </authorList>
    </citation>
    <scope>NUCLEOTIDE SEQUENCE</scope>
</reference>
<sequence>MLLIFVTYRNCQFSFILEGPDKLTDASDFQSLPLLATWTCPASPEGQRWQLSLKSKCA</sequence>
<protein>
    <submittedName>
        <fullName evidence="1">Uncharacterized protein</fullName>
    </submittedName>
</protein>
<dbReference type="EMBL" id="GBXM01038239">
    <property type="protein sequence ID" value="JAH70338.1"/>
    <property type="molecule type" value="Transcribed_RNA"/>
</dbReference>
<accession>A0A0E9UZE5</accession>
<organism evidence="1">
    <name type="scientific">Anguilla anguilla</name>
    <name type="common">European freshwater eel</name>
    <name type="synonym">Muraena anguilla</name>
    <dbReference type="NCBI Taxonomy" id="7936"/>
    <lineage>
        <taxon>Eukaryota</taxon>
        <taxon>Metazoa</taxon>
        <taxon>Chordata</taxon>
        <taxon>Craniata</taxon>
        <taxon>Vertebrata</taxon>
        <taxon>Euteleostomi</taxon>
        <taxon>Actinopterygii</taxon>
        <taxon>Neopterygii</taxon>
        <taxon>Teleostei</taxon>
        <taxon>Anguilliformes</taxon>
        <taxon>Anguillidae</taxon>
        <taxon>Anguilla</taxon>
    </lineage>
</organism>
<dbReference type="AlphaFoldDB" id="A0A0E9UZE5"/>